<dbReference type="EMBL" id="JAIWYP010000002">
    <property type="protein sequence ID" value="KAH3870503.1"/>
    <property type="molecule type" value="Genomic_DNA"/>
</dbReference>
<keyword evidence="2" id="KW-1185">Reference proteome</keyword>
<organism evidence="1 2">
    <name type="scientific">Dreissena polymorpha</name>
    <name type="common">Zebra mussel</name>
    <name type="synonym">Mytilus polymorpha</name>
    <dbReference type="NCBI Taxonomy" id="45954"/>
    <lineage>
        <taxon>Eukaryota</taxon>
        <taxon>Metazoa</taxon>
        <taxon>Spiralia</taxon>
        <taxon>Lophotrochozoa</taxon>
        <taxon>Mollusca</taxon>
        <taxon>Bivalvia</taxon>
        <taxon>Autobranchia</taxon>
        <taxon>Heteroconchia</taxon>
        <taxon>Euheterodonta</taxon>
        <taxon>Imparidentia</taxon>
        <taxon>Neoheterodontei</taxon>
        <taxon>Myida</taxon>
        <taxon>Dreissenoidea</taxon>
        <taxon>Dreissenidae</taxon>
        <taxon>Dreissena</taxon>
    </lineage>
</organism>
<protein>
    <submittedName>
        <fullName evidence="1">Uncharacterized protein</fullName>
    </submittedName>
</protein>
<evidence type="ECO:0000313" key="1">
    <source>
        <dbReference type="EMBL" id="KAH3870503.1"/>
    </source>
</evidence>
<dbReference type="Proteomes" id="UP000828390">
    <property type="component" value="Unassembled WGS sequence"/>
</dbReference>
<name>A0A9D4M5B6_DREPO</name>
<comment type="caution">
    <text evidence="1">The sequence shown here is derived from an EMBL/GenBank/DDBJ whole genome shotgun (WGS) entry which is preliminary data.</text>
</comment>
<reference evidence="1" key="2">
    <citation type="submission" date="2020-11" db="EMBL/GenBank/DDBJ databases">
        <authorList>
            <person name="McCartney M.A."/>
            <person name="Auch B."/>
            <person name="Kono T."/>
            <person name="Mallez S."/>
            <person name="Becker A."/>
            <person name="Gohl D.M."/>
            <person name="Silverstein K.A.T."/>
            <person name="Koren S."/>
            <person name="Bechman K.B."/>
            <person name="Herman A."/>
            <person name="Abrahante J.E."/>
            <person name="Garbe J."/>
        </authorList>
    </citation>
    <scope>NUCLEOTIDE SEQUENCE</scope>
    <source>
        <strain evidence="1">Duluth1</strain>
        <tissue evidence="1">Whole animal</tissue>
    </source>
</reference>
<proteinExistence type="predicted"/>
<reference evidence="1" key="1">
    <citation type="journal article" date="2019" name="bioRxiv">
        <title>The Genome of the Zebra Mussel, Dreissena polymorpha: A Resource for Invasive Species Research.</title>
        <authorList>
            <person name="McCartney M.A."/>
            <person name="Auch B."/>
            <person name="Kono T."/>
            <person name="Mallez S."/>
            <person name="Zhang Y."/>
            <person name="Obille A."/>
            <person name="Becker A."/>
            <person name="Abrahante J.E."/>
            <person name="Garbe J."/>
            <person name="Badalamenti J.P."/>
            <person name="Herman A."/>
            <person name="Mangelson H."/>
            <person name="Liachko I."/>
            <person name="Sullivan S."/>
            <person name="Sone E.D."/>
            <person name="Koren S."/>
            <person name="Silverstein K.A.T."/>
            <person name="Beckman K.B."/>
            <person name="Gohl D.M."/>
        </authorList>
    </citation>
    <scope>NUCLEOTIDE SEQUENCE</scope>
    <source>
        <strain evidence="1">Duluth1</strain>
        <tissue evidence="1">Whole animal</tissue>
    </source>
</reference>
<accession>A0A9D4M5B6</accession>
<dbReference type="AlphaFoldDB" id="A0A9D4M5B6"/>
<sequence length="67" mass="7593">MTLIALFSGEIKKVNISLSQDVTHNSTDYKIGCSTTSGCEQSFVDFFAEINQEEQFLRGNCYCRLFL</sequence>
<evidence type="ECO:0000313" key="2">
    <source>
        <dbReference type="Proteomes" id="UP000828390"/>
    </source>
</evidence>
<gene>
    <name evidence="1" type="ORF">DPMN_033691</name>
</gene>